<dbReference type="eggNOG" id="arCOG06240">
    <property type="taxonomic scope" value="Archaea"/>
</dbReference>
<evidence type="ECO:0000313" key="3">
    <source>
        <dbReference type="Proteomes" id="UP000002698"/>
    </source>
</evidence>
<reference evidence="2 3" key="1">
    <citation type="journal article" date="2005" name="Genome Res.">
        <title>Living with two extremes: conclusions from the genome sequence of Natronomonas pharaonis.</title>
        <authorList>
            <person name="Falb M."/>
            <person name="Pfeiffer F."/>
            <person name="Palm P."/>
            <person name="Rodewald K."/>
            <person name="Hickmann V."/>
            <person name="Tittor J."/>
            <person name="Oesterhelt D."/>
        </authorList>
    </citation>
    <scope>NUCLEOTIDE SEQUENCE [LARGE SCALE GENOMIC DNA]</scope>
    <source>
        <strain evidence="3">ATCC 35678 / DSM 2160 / CIP 103997 / JCM 8858 / NBRC 14720 / NCIMB 2260 / Gabara</strain>
    </source>
</reference>
<dbReference type="AlphaFoldDB" id="A0A1U7EYE9"/>
<dbReference type="RefSeq" id="WP_011323875.1">
    <property type="nucleotide sequence ID" value="NC_007426.1"/>
</dbReference>
<dbReference type="EnsemblBacteria" id="CAI50259">
    <property type="protein sequence ID" value="CAI50259"/>
    <property type="gene ID" value="NP_4336A"/>
</dbReference>
<dbReference type="Pfam" id="PF19139">
    <property type="entry name" value="DUF5822"/>
    <property type="match status" value="1"/>
</dbReference>
<gene>
    <name evidence="2" type="ordered locus">NP_4336A</name>
</gene>
<accession>A0A1U7EYE9</accession>
<name>A0A1U7EYE9_NATPD</name>
<organism evidence="2 3">
    <name type="scientific">Natronomonas pharaonis (strain ATCC 35678 / DSM 2160 / CIP 103997 / JCM 8858 / NBRC 14720 / NCIMB 2260 / Gabara)</name>
    <name type="common">Halobacterium pharaonis</name>
    <dbReference type="NCBI Taxonomy" id="348780"/>
    <lineage>
        <taxon>Archaea</taxon>
        <taxon>Methanobacteriati</taxon>
        <taxon>Methanobacteriota</taxon>
        <taxon>Stenosarchaea group</taxon>
        <taxon>Halobacteria</taxon>
        <taxon>Halobacteriales</taxon>
        <taxon>Natronomonadaceae</taxon>
        <taxon>Natronomonas</taxon>
    </lineage>
</organism>
<keyword evidence="1" id="KW-1133">Transmembrane helix</keyword>
<dbReference type="STRING" id="348780.NP_4336A"/>
<keyword evidence="1" id="KW-0472">Membrane</keyword>
<dbReference type="KEGG" id="nph:NP_4336A"/>
<dbReference type="EMBL" id="CR936257">
    <property type="protein sequence ID" value="CAI50259.1"/>
    <property type="molecule type" value="Genomic_DNA"/>
</dbReference>
<protein>
    <recommendedName>
        <fullName evidence="4">Peptidoglycan-binding protein</fullName>
    </recommendedName>
</protein>
<dbReference type="Proteomes" id="UP000002698">
    <property type="component" value="Chromosome"/>
</dbReference>
<dbReference type="GeneID" id="3702034"/>
<evidence type="ECO:0000313" key="2">
    <source>
        <dbReference type="EMBL" id="CAI50259.1"/>
    </source>
</evidence>
<evidence type="ECO:0008006" key="4">
    <source>
        <dbReference type="Google" id="ProtNLM"/>
    </source>
</evidence>
<dbReference type="OrthoDB" id="280951at2157"/>
<feature type="transmembrane region" description="Helical" evidence="1">
    <location>
        <begin position="52"/>
        <end position="72"/>
    </location>
</feature>
<proteinExistence type="predicted"/>
<dbReference type="HOGENOM" id="CLU_132453_1_0_2"/>
<feature type="transmembrane region" description="Helical" evidence="1">
    <location>
        <begin position="17"/>
        <end position="40"/>
    </location>
</feature>
<evidence type="ECO:0000256" key="1">
    <source>
        <dbReference type="SAM" id="Phobius"/>
    </source>
</evidence>
<keyword evidence="1" id="KW-0812">Transmembrane</keyword>
<sequence>MPTRVETTDPDGVDYGWVMQTTFVLTIIVGAPVVAALSLLVELPTWGQRANFAIRVGAVVWLCLGIGVFFYARRDAGAGQADSDGESGDETR</sequence>
<dbReference type="InterPro" id="IPR043860">
    <property type="entry name" value="DUF5822"/>
</dbReference>
<keyword evidence="3" id="KW-1185">Reference proteome</keyword>